<proteinExistence type="predicted"/>
<dbReference type="PRINTS" id="PR00040">
    <property type="entry name" value="HTHMERR"/>
</dbReference>
<comment type="caution">
    <text evidence="6">The sequence shown here is derived from an EMBL/GenBank/DDBJ whole genome shotgun (WGS) entry which is preliminary data.</text>
</comment>
<dbReference type="InterPro" id="IPR009061">
    <property type="entry name" value="DNA-bd_dom_put_sf"/>
</dbReference>
<evidence type="ECO:0000313" key="6">
    <source>
        <dbReference type="EMBL" id="MBP2348968.1"/>
    </source>
</evidence>
<dbReference type="Gene3D" id="1.10.1660.10">
    <property type="match status" value="1"/>
</dbReference>
<keyword evidence="2 6" id="KW-0238">DNA-binding</keyword>
<keyword evidence="3" id="KW-0804">Transcription</keyword>
<evidence type="ECO:0000256" key="2">
    <source>
        <dbReference type="ARBA" id="ARBA00023125"/>
    </source>
</evidence>
<evidence type="ECO:0000259" key="5">
    <source>
        <dbReference type="PROSITE" id="PS50937"/>
    </source>
</evidence>
<evidence type="ECO:0000256" key="3">
    <source>
        <dbReference type="ARBA" id="ARBA00023163"/>
    </source>
</evidence>
<dbReference type="Proteomes" id="UP000755585">
    <property type="component" value="Unassembled WGS sequence"/>
</dbReference>
<keyword evidence="7" id="KW-1185">Reference proteome</keyword>
<dbReference type="Pfam" id="PF09278">
    <property type="entry name" value="MerR-DNA-bind"/>
    <property type="match status" value="1"/>
</dbReference>
<dbReference type="Pfam" id="PF00376">
    <property type="entry name" value="MerR"/>
    <property type="match status" value="1"/>
</dbReference>
<dbReference type="InterPro" id="IPR047057">
    <property type="entry name" value="MerR_fam"/>
</dbReference>
<feature type="domain" description="HTH merR-type" evidence="5">
    <location>
        <begin position="13"/>
        <end position="82"/>
    </location>
</feature>
<name>A0ABS4UBJ1_9ACTN</name>
<accession>A0ABS4UBJ1</accession>
<organism evidence="6 7">
    <name type="scientific">Kribbella aluminosa</name>
    <dbReference type="NCBI Taxonomy" id="416017"/>
    <lineage>
        <taxon>Bacteria</taxon>
        <taxon>Bacillati</taxon>
        <taxon>Actinomycetota</taxon>
        <taxon>Actinomycetes</taxon>
        <taxon>Propionibacteriales</taxon>
        <taxon>Kribbellaceae</taxon>
        <taxon>Kribbella</taxon>
    </lineage>
</organism>
<dbReference type="CDD" id="cd04770">
    <property type="entry name" value="HTH_HMRTR"/>
    <property type="match status" value="1"/>
</dbReference>
<dbReference type="PROSITE" id="PS00552">
    <property type="entry name" value="HTH_MERR_1"/>
    <property type="match status" value="1"/>
</dbReference>
<dbReference type="PANTHER" id="PTHR30204:SF94">
    <property type="entry name" value="HEAVY METAL-DEPENDENT TRANSCRIPTIONAL REGULATOR HI_0293-RELATED"/>
    <property type="match status" value="1"/>
</dbReference>
<dbReference type="SUPFAM" id="SSF46955">
    <property type="entry name" value="Putative DNA-binding domain"/>
    <property type="match status" value="1"/>
</dbReference>
<protein>
    <submittedName>
        <fullName evidence="6">DNA-binding transcriptional MerR regulator</fullName>
    </submittedName>
</protein>
<reference evidence="6 7" key="1">
    <citation type="submission" date="2021-03" db="EMBL/GenBank/DDBJ databases">
        <title>Sequencing the genomes of 1000 actinobacteria strains.</title>
        <authorList>
            <person name="Klenk H.-P."/>
        </authorList>
    </citation>
    <scope>NUCLEOTIDE SEQUENCE [LARGE SCALE GENOMIC DNA]</scope>
    <source>
        <strain evidence="6 7">DSM 18824</strain>
    </source>
</reference>
<dbReference type="RefSeq" id="WP_307863077.1">
    <property type="nucleotide sequence ID" value="NZ_BAAAVU010000028.1"/>
</dbReference>
<evidence type="ECO:0000313" key="7">
    <source>
        <dbReference type="Proteomes" id="UP000755585"/>
    </source>
</evidence>
<dbReference type="GO" id="GO:0003677">
    <property type="term" value="F:DNA binding"/>
    <property type="evidence" value="ECO:0007669"/>
    <property type="project" value="UniProtKB-KW"/>
</dbReference>
<evidence type="ECO:0000256" key="4">
    <source>
        <dbReference type="SAM" id="MobiDB-lite"/>
    </source>
</evidence>
<dbReference type="PROSITE" id="PS50937">
    <property type="entry name" value="HTH_MERR_2"/>
    <property type="match status" value="1"/>
</dbReference>
<dbReference type="EMBL" id="JAGINT010000001">
    <property type="protein sequence ID" value="MBP2348968.1"/>
    <property type="molecule type" value="Genomic_DNA"/>
</dbReference>
<keyword evidence="1" id="KW-0805">Transcription regulation</keyword>
<gene>
    <name evidence="6" type="ORF">JOF29_000051</name>
</gene>
<dbReference type="InterPro" id="IPR000551">
    <property type="entry name" value="MerR-type_HTH_dom"/>
</dbReference>
<feature type="region of interest" description="Disordered" evidence="4">
    <location>
        <begin position="127"/>
        <end position="150"/>
    </location>
</feature>
<dbReference type="SMART" id="SM00422">
    <property type="entry name" value="HTH_MERR"/>
    <property type="match status" value="1"/>
</dbReference>
<dbReference type="InterPro" id="IPR015358">
    <property type="entry name" value="Tscrpt_reg_MerR_DNA-bd"/>
</dbReference>
<dbReference type="PANTHER" id="PTHR30204">
    <property type="entry name" value="REDOX-CYCLING DRUG-SENSING TRANSCRIPTIONAL ACTIVATOR SOXR"/>
    <property type="match status" value="1"/>
</dbReference>
<evidence type="ECO:0000256" key="1">
    <source>
        <dbReference type="ARBA" id="ARBA00023015"/>
    </source>
</evidence>
<sequence length="150" mass="16565">MNAEVNVDETLPALTVGQAAYASGLTPKAVRLYQAKGLLPPAERSAAGYRLYTNDDVATLRFIHQARTLGLRLDEIGDILDIRRDGSAPCHHVLRLIDQHITEIDRTITELRQLRGTLSHTRKAAAQAAAAGSTGPRRTGMWGQNRRWRT</sequence>